<evidence type="ECO:0000256" key="5">
    <source>
        <dbReference type="ARBA" id="ARBA00023004"/>
    </source>
</evidence>
<dbReference type="Pfam" id="PF13640">
    <property type="entry name" value="2OG-FeII_Oxy_3"/>
    <property type="match status" value="1"/>
</dbReference>
<protein>
    <recommendedName>
        <fullName evidence="7">Prolyl 4-hydroxylase alpha subunit domain-containing protein</fullName>
    </recommendedName>
</protein>
<dbReference type="InterPro" id="IPR045054">
    <property type="entry name" value="P4HA-like"/>
</dbReference>
<organism evidence="8 9">
    <name type="scientific">Neurospora tetraspora</name>
    <dbReference type="NCBI Taxonomy" id="94610"/>
    <lineage>
        <taxon>Eukaryota</taxon>
        <taxon>Fungi</taxon>
        <taxon>Dikarya</taxon>
        <taxon>Ascomycota</taxon>
        <taxon>Pezizomycotina</taxon>
        <taxon>Sordariomycetes</taxon>
        <taxon>Sordariomycetidae</taxon>
        <taxon>Sordariales</taxon>
        <taxon>Sordariaceae</taxon>
        <taxon>Neurospora</taxon>
    </lineage>
</organism>
<dbReference type="AlphaFoldDB" id="A0AAE0JM32"/>
<feature type="compositionally biased region" description="Basic residues" evidence="6">
    <location>
        <begin position="230"/>
        <end position="239"/>
    </location>
</feature>
<dbReference type="EMBL" id="JAUEPP010000002">
    <property type="protein sequence ID" value="KAK3351838.1"/>
    <property type="molecule type" value="Genomic_DNA"/>
</dbReference>
<evidence type="ECO:0000256" key="3">
    <source>
        <dbReference type="ARBA" id="ARBA00022964"/>
    </source>
</evidence>
<accession>A0AAE0JM32</accession>
<gene>
    <name evidence="8" type="ORF">B0H65DRAFT_459183</name>
</gene>
<evidence type="ECO:0000313" key="8">
    <source>
        <dbReference type="EMBL" id="KAK3351838.1"/>
    </source>
</evidence>
<name>A0AAE0JM32_9PEZI</name>
<keyword evidence="9" id="KW-1185">Reference proteome</keyword>
<comment type="caution">
    <text evidence="8">The sequence shown here is derived from an EMBL/GenBank/DDBJ whole genome shotgun (WGS) entry which is preliminary data.</text>
</comment>
<keyword evidence="2" id="KW-0479">Metal-binding</keyword>
<dbReference type="GO" id="GO:0005783">
    <property type="term" value="C:endoplasmic reticulum"/>
    <property type="evidence" value="ECO:0007669"/>
    <property type="project" value="TreeGrafter"/>
</dbReference>
<evidence type="ECO:0000259" key="7">
    <source>
        <dbReference type="SMART" id="SM00702"/>
    </source>
</evidence>
<proteinExistence type="predicted"/>
<dbReference type="InterPro" id="IPR044862">
    <property type="entry name" value="Pro_4_hyd_alph_FE2OG_OXY"/>
</dbReference>
<keyword evidence="4" id="KW-0560">Oxidoreductase</keyword>
<keyword evidence="3" id="KW-0223">Dioxygenase</keyword>
<evidence type="ECO:0000256" key="6">
    <source>
        <dbReference type="SAM" id="MobiDB-lite"/>
    </source>
</evidence>
<dbReference type="Gene3D" id="2.60.120.620">
    <property type="entry name" value="q2cbj1_9rhob like domain"/>
    <property type="match status" value="1"/>
</dbReference>
<feature type="region of interest" description="Disordered" evidence="6">
    <location>
        <begin position="379"/>
        <end position="413"/>
    </location>
</feature>
<evidence type="ECO:0000313" key="9">
    <source>
        <dbReference type="Proteomes" id="UP001278500"/>
    </source>
</evidence>
<evidence type="ECO:0000256" key="4">
    <source>
        <dbReference type="ARBA" id="ARBA00023002"/>
    </source>
</evidence>
<feature type="region of interest" description="Disordered" evidence="6">
    <location>
        <begin position="100"/>
        <end position="144"/>
    </location>
</feature>
<feature type="region of interest" description="Disordered" evidence="6">
    <location>
        <begin position="228"/>
        <end position="248"/>
    </location>
</feature>
<keyword evidence="5" id="KW-0408">Iron</keyword>
<dbReference type="GO" id="GO:0004656">
    <property type="term" value="F:procollagen-proline 4-dioxygenase activity"/>
    <property type="evidence" value="ECO:0007669"/>
    <property type="project" value="TreeGrafter"/>
</dbReference>
<dbReference type="SMART" id="SM00702">
    <property type="entry name" value="P4Hc"/>
    <property type="match status" value="1"/>
</dbReference>
<dbReference type="Proteomes" id="UP001278500">
    <property type="component" value="Unassembled WGS sequence"/>
</dbReference>
<feature type="region of interest" description="Disordered" evidence="6">
    <location>
        <begin position="12"/>
        <end position="31"/>
    </location>
</feature>
<reference evidence="8" key="1">
    <citation type="journal article" date="2023" name="Mol. Phylogenet. Evol.">
        <title>Genome-scale phylogeny and comparative genomics of the fungal order Sordariales.</title>
        <authorList>
            <person name="Hensen N."/>
            <person name="Bonometti L."/>
            <person name="Westerberg I."/>
            <person name="Brannstrom I.O."/>
            <person name="Guillou S."/>
            <person name="Cros-Aarteil S."/>
            <person name="Calhoun S."/>
            <person name="Haridas S."/>
            <person name="Kuo A."/>
            <person name="Mondo S."/>
            <person name="Pangilinan J."/>
            <person name="Riley R."/>
            <person name="LaButti K."/>
            <person name="Andreopoulos B."/>
            <person name="Lipzen A."/>
            <person name="Chen C."/>
            <person name="Yan M."/>
            <person name="Daum C."/>
            <person name="Ng V."/>
            <person name="Clum A."/>
            <person name="Steindorff A."/>
            <person name="Ohm R.A."/>
            <person name="Martin F."/>
            <person name="Silar P."/>
            <person name="Natvig D.O."/>
            <person name="Lalanne C."/>
            <person name="Gautier V."/>
            <person name="Ament-Velasquez S.L."/>
            <person name="Kruys A."/>
            <person name="Hutchinson M.I."/>
            <person name="Powell A.J."/>
            <person name="Barry K."/>
            <person name="Miller A.N."/>
            <person name="Grigoriev I.V."/>
            <person name="Debuchy R."/>
            <person name="Gladieux P."/>
            <person name="Hiltunen Thoren M."/>
            <person name="Johannesson H."/>
        </authorList>
    </citation>
    <scope>NUCLEOTIDE SEQUENCE</scope>
    <source>
        <strain evidence="8">CBS 560.94</strain>
    </source>
</reference>
<evidence type="ECO:0000256" key="2">
    <source>
        <dbReference type="ARBA" id="ARBA00022723"/>
    </source>
</evidence>
<dbReference type="GO" id="GO:0005506">
    <property type="term" value="F:iron ion binding"/>
    <property type="evidence" value="ECO:0007669"/>
    <property type="project" value="InterPro"/>
</dbReference>
<dbReference type="PANTHER" id="PTHR10869:SF241">
    <property type="entry name" value="FE2OG DIOXYGENASE DOMAIN-CONTAINING PROTEIN"/>
    <property type="match status" value="1"/>
</dbReference>
<dbReference type="GO" id="GO:0031418">
    <property type="term" value="F:L-ascorbic acid binding"/>
    <property type="evidence" value="ECO:0007669"/>
    <property type="project" value="InterPro"/>
</dbReference>
<sequence length="413" mass="46525">MLSSLLTEIQKIVTPTAHQQPPKKAHPKPIKTTYESLPIELPPGFLATEPGVTPVPTLTEIEWEKTKLPENKGLYAVVLDGVLTREECDSLKKLAEGSVPPAQWVPVDPDAAEESSSKGGEGETPNEQQSKETETTEGKTPWGPALVNVGMGYEVLTPSYRNSSRIIWDQQEVVDRLWARCCLAPGLQKRLAVLDSKTERDAKIITGRSLGDGHGEQLEPKEEVVERYANGKKKGKSKQQRKDNAKGRTTGKWEFVKVNKRMRFLKYGEGQFFRAHCDSPYRELDPTNSDRINETFFTIHLYLNDCKSEVPPDQKDETELVGGATALLSADEKRKYDVECKTGRVLIFQHRRVFHAGADVVRGVKYSVRTDIMYREVLEEEQKKEEEEGKGKEEEVKVEVEGNEKAEKMADDI</sequence>
<evidence type="ECO:0000256" key="1">
    <source>
        <dbReference type="ARBA" id="ARBA00001961"/>
    </source>
</evidence>
<dbReference type="InterPro" id="IPR006620">
    <property type="entry name" value="Pro_4_hyd_alph"/>
</dbReference>
<dbReference type="RefSeq" id="XP_062685133.1">
    <property type="nucleotide sequence ID" value="XM_062826443.1"/>
</dbReference>
<feature type="domain" description="Prolyl 4-hydroxylase alpha subunit" evidence="7">
    <location>
        <begin position="74"/>
        <end position="373"/>
    </location>
</feature>
<reference evidence="8" key="2">
    <citation type="submission" date="2023-06" db="EMBL/GenBank/DDBJ databases">
        <authorList>
            <consortium name="Lawrence Berkeley National Laboratory"/>
            <person name="Haridas S."/>
            <person name="Hensen N."/>
            <person name="Bonometti L."/>
            <person name="Westerberg I."/>
            <person name="Brannstrom I.O."/>
            <person name="Guillou S."/>
            <person name="Cros-Aarteil S."/>
            <person name="Calhoun S."/>
            <person name="Kuo A."/>
            <person name="Mondo S."/>
            <person name="Pangilinan J."/>
            <person name="Riley R."/>
            <person name="Labutti K."/>
            <person name="Andreopoulos B."/>
            <person name="Lipzen A."/>
            <person name="Chen C."/>
            <person name="Yanf M."/>
            <person name="Daum C."/>
            <person name="Ng V."/>
            <person name="Clum A."/>
            <person name="Steindorff A."/>
            <person name="Ohm R."/>
            <person name="Martin F."/>
            <person name="Silar P."/>
            <person name="Natvig D."/>
            <person name="Lalanne C."/>
            <person name="Gautier V."/>
            <person name="Ament-Velasquez S.L."/>
            <person name="Kruys A."/>
            <person name="Hutchinson M.I."/>
            <person name="Powell A.J."/>
            <person name="Barry K."/>
            <person name="Miller A.N."/>
            <person name="Grigoriev I.V."/>
            <person name="Debuchy R."/>
            <person name="Gladieux P."/>
            <person name="Thoren M.H."/>
            <person name="Johannesson H."/>
        </authorList>
    </citation>
    <scope>NUCLEOTIDE SEQUENCE</scope>
    <source>
        <strain evidence="8">CBS 560.94</strain>
    </source>
</reference>
<dbReference type="GeneID" id="87863597"/>
<dbReference type="PANTHER" id="PTHR10869">
    <property type="entry name" value="PROLYL 4-HYDROXYLASE ALPHA SUBUNIT"/>
    <property type="match status" value="1"/>
</dbReference>
<comment type="cofactor">
    <cofactor evidence="1">
        <name>L-ascorbate</name>
        <dbReference type="ChEBI" id="CHEBI:38290"/>
    </cofactor>
</comment>